<dbReference type="AlphaFoldDB" id="A0A6A4HT26"/>
<keyword evidence="3" id="KW-1185">Reference proteome</keyword>
<dbReference type="Proteomes" id="UP000799118">
    <property type="component" value="Unassembled WGS sequence"/>
</dbReference>
<reference evidence="2" key="1">
    <citation type="journal article" date="2019" name="Environ. Microbiol.">
        <title>Fungal ecological strategies reflected in gene transcription - a case study of two litter decomposers.</title>
        <authorList>
            <person name="Barbi F."/>
            <person name="Kohler A."/>
            <person name="Barry K."/>
            <person name="Baskaran P."/>
            <person name="Daum C."/>
            <person name="Fauchery L."/>
            <person name="Ihrmark K."/>
            <person name="Kuo A."/>
            <person name="LaButti K."/>
            <person name="Lipzen A."/>
            <person name="Morin E."/>
            <person name="Grigoriev I.V."/>
            <person name="Henrissat B."/>
            <person name="Lindahl B."/>
            <person name="Martin F."/>
        </authorList>
    </citation>
    <scope>NUCLEOTIDE SEQUENCE</scope>
    <source>
        <strain evidence="2">JB14</strain>
    </source>
</reference>
<dbReference type="EMBL" id="ML769447">
    <property type="protein sequence ID" value="KAE9401306.1"/>
    <property type="molecule type" value="Genomic_DNA"/>
</dbReference>
<feature type="compositionally biased region" description="Low complexity" evidence="1">
    <location>
        <begin position="92"/>
        <end position="108"/>
    </location>
</feature>
<accession>A0A6A4HT26</accession>
<sequence>MVFGSSATVAGVGAGAGVGAAGAGREMLQFMCVPEVLGSGASSSSGQLGDAGGGERSFEELRITTYLHAYQTTGQLPPAPMSLASSFQPTMAPADPSGAGASSSSSGDIPGLGLTTTTPASNPPADPTRLPQWHEFTETRVSASSSGTGIEDRLQSISAQAQEGFSAFSPEELRYHAYLAGRIHPPQGAVKMDSTNYASTSTASTSSSSTSTLFGLGSSVSNTSSSSSSHSTSTLFGNTATGAGSSIFGGDPGGGAGGTASGAAAYTTETLLSLSSKPEFAGCSFERVESYLLVVYVRNETK</sequence>
<gene>
    <name evidence="2" type="ORF">BT96DRAFT_992191</name>
</gene>
<evidence type="ECO:0000256" key="1">
    <source>
        <dbReference type="SAM" id="MobiDB-lite"/>
    </source>
</evidence>
<organism evidence="2 3">
    <name type="scientific">Gymnopus androsaceus JB14</name>
    <dbReference type="NCBI Taxonomy" id="1447944"/>
    <lineage>
        <taxon>Eukaryota</taxon>
        <taxon>Fungi</taxon>
        <taxon>Dikarya</taxon>
        <taxon>Basidiomycota</taxon>
        <taxon>Agaricomycotina</taxon>
        <taxon>Agaricomycetes</taxon>
        <taxon>Agaricomycetidae</taxon>
        <taxon>Agaricales</taxon>
        <taxon>Marasmiineae</taxon>
        <taxon>Omphalotaceae</taxon>
        <taxon>Gymnopus</taxon>
    </lineage>
</organism>
<dbReference type="Gene3D" id="1.10.10.2360">
    <property type="match status" value="1"/>
</dbReference>
<feature type="region of interest" description="Disordered" evidence="1">
    <location>
        <begin position="77"/>
        <end position="131"/>
    </location>
</feature>
<dbReference type="OrthoDB" id="3234974at2759"/>
<evidence type="ECO:0000313" key="2">
    <source>
        <dbReference type="EMBL" id="KAE9401306.1"/>
    </source>
</evidence>
<protein>
    <submittedName>
        <fullName evidence="2">Uncharacterized protein</fullName>
    </submittedName>
</protein>
<evidence type="ECO:0000313" key="3">
    <source>
        <dbReference type="Proteomes" id="UP000799118"/>
    </source>
</evidence>
<name>A0A6A4HT26_9AGAR</name>
<proteinExistence type="predicted"/>